<dbReference type="RefSeq" id="XP_046059769.1">
    <property type="nucleotide sequence ID" value="XM_046206509.1"/>
</dbReference>
<dbReference type="OrthoDB" id="3986218at2759"/>
<dbReference type="AlphaFoldDB" id="A0A9P8T278"/>
<name>A0A9P8T278_9ASCO</name>
<evidence type="ECO:0000313" key="1">
    <source>
        <dbReference type="EMBL" id="KAH3663346.1"/>
    </source>
</evidence>
<evidence type="ECO:0000313" key="2">
    <source>
        <dbReference type="Proteomes" id="UP000769157"/>
    </source>
</evidence>
<gene>
    <name evidence="1" type="ORF">OGAPHI_005336</name>
</gene>
<protein>
    <submittedName>
        <fullName evidence="1">Uncharacterized protein</fullName>
    </submittedName>
</protein>
<reference evidence="1" key="1">
    <citation type="journal article" date="2021" name="Open Biol.">
        <title>Shared evolutionary footprints suggest mitochondrial oxidative damage underlies multiple complex I losses in fungi.</title>
        <authorList>
            <person name="Schikora-Tamarit M.A."/>
            <person name="Marcet-Houben M."/>
            <person name="Nosek J."/>
            <person name="Gabaldon T."/>
        </authorList>
    </citation>
    <scope>NUCLEOTIDE SEQUENCE</scope>
    <source>
        <strain evidence="1">CBS6075</strain>
    </source>
</reference>
<accession>A0A9P8T278</accession>
<proteinExistence type="predicted"/>
<dbReference type="GeneID" id="70237300"/>
<keyword evidence="2" id="KW-1185">Reference proteome</keyword>
<sequence>MMECRGAQLAEYDLFNTSIKDLEKIFNFRIQLFEAPTTHTNELDSDLSLWFERVHAKGRLQHQQQQDCKRRKLLDTSATSTFLDDFELFRYRDEIKELREEVIASHYQLYIGKQRVRNTLNA</sequence>
<dbReference type="EMBL" id="JAEUBE010000375">
    <property type="protein sequence ID" value="KAH3663346.1"/>
    <property type="molecule type" value="Genomic_DNA"/>
</dbReference>
<reference evidence="1" key="2">
    <citation type="submission" date="2021-01" db="EMBL/GenBank/DDBJ databases">
        <authorList>
            <person name="Schikora-Tamarit M.A."/>
        </authorList>
    </citation>
    <scope>NUCLEOTIDE SEQUENCE</scope>
    <source>
        <strain evidence="1">CBS6075</strain>
    </source>
</reference>
<organism evidence="1 2">
    <name type="scientific">Ogataea philodendri</name>
    <dbReference type="NCBI Taxonomy" id="1378263"/>
    <lineage>
        <taxon>Eukaryota</taxon>
        <taxon>Fungi</taxon>
        <taxon>Dikarya</taxon>
        <taxon>Ascomycota</taxon>
        <taxon>Saccharomycotina</taxon>
        <taxon>Pichiomycetes</taxon>
        <taxon>Pichiales</taxon>
        <taxon>Pichiaceae</taxon>
        <taxon>Ogataea</taxon>
    </lineage>
</organism>
<dbReference type="Proteomes" id="UP000769157">
    <property type="component" value="Unassembled WGS sequence"/>
</dbReference>
<comment type="caution">
    <text evidence="1">The sequence shown here is derived from an EMBL/GenBank/DDBJ whole genome shotgun (WGS) entry which is preliminary data.</text>
</comment>